<gene>
    <name evidence="3" type="ORF">Q0590_33590</name>
</gene>
<dbReference type="Pfam" id="PF01610">
    <property type="entry name" value="DDE_Tnp_ISL3"/>
    <property type="match status" value="2"/>
</dbReference>
<sequence>ITYGEKQLTLVLTSGHPVAHCPLCLSSSQRIHSRYSRKVADLPWADKRVLMHLTVRRFFCDLADCKRNVFCERLHPAIAAYARKTTRLAHYLQNLALQLGGERTALLLELLNIHLVSADTLLNLSRKVAIATASAPKIVGIDEWAIRKGQTYATILVDLQTHRPIDLLPDAKLETVESWFKEHPGIAIVSRDRDTTFAEAARKGAPSAIQIADWWHLLQNLGDALKRMLEMNAGGLHATAVAMTDIEKQEKEKNREQALQKQMVVQEEPVGKSQVLHKQVKELYSEGWSMRKIAKHLQISRQTVKRYSLLEKVPKKRYSQASTRRLLTNEQIVYLAKRWAEGDVNAKQLWKELKQEGYQGAPASIYRAVAYFPPRASAPIDEEMLKKAIPPVSARSAMWLMMKGKEKLSDRKQQLLAFLLTHHEQARMAYPIAQQFIDMVKNRKAAELDTWLIQAKESGIAQLRQFAGGVQRDYQAVHAALSMEWSNGQVEGQINRLKLIKRQGYGRAKLELLKKRVLYRLTKQAA</sequence>
<dbReference type="SUPFAM" id="SSF46689">
    <property type="entry name" value="Homeodomain-like"/>
    <property type="match status" value="1"/>
</dbReference>
<dbReference type="NCBIfam" id="NF033550">
    <property type="entry name" value="transpos_ISL3"/>
    <property type="match status" value="1"/>
</dbReference>
<dbReference type="InterPro" id="IPR047951">
    <property type="entry name" value="Transpos_ISL3"/>
</dbReference>
<feature type="domain" description="Transposase IS204/IS1001/IS1096/IS1165 DDE" evidence="1">
    <location>
        <begin position="396"/>
        <end position="516"/>
    </location>
</feature>
<dbReference type="EMBL" id="JAUKPO010000050">
    <property type="protein sequence ID" value="MDO1451256.1"/>
    <property type="molecule type" value="Genomic_DNA"/>
</dbReference>
<feature type="non-terminal residue" evidence="3">
    <location>
        <position position="1"/>
    </location>
</feature>
<evidence type="ECO:0000259" key="2">
    <source>
        <dbReference type="Pfam" id="PF14690"/>
    </source>
</evidence>
<protein>
    <submittedName>
        <fullName evidence="3">ISL3 family transposase</fullName>
    </submittedName>
</protein>
<dbReference type="Gene3D" id="1.10.10.60">
    <property type="entry name" value="Homeodomain-like"/>
    <property type="match status" value="1"/>
</dbReference>
<dbReference type="InterPro" id="IPR009057">
    <property type="entry name" value="Homeodomain-like_sf"/>
</dbReference>
<organism evidence="3 4">
    <name type="scientific">Rhodocytophaga aerolata</name>
    <dbReference type="NCBI Taxonomy" id="455078"/>
    <lineage>
        <taxon>Bacteria</taxon>
        <taxon>Pseudomonadati</taxon>
        <taxon>Bacteroidota</taxon>
        <taxon>Cytophagia</taxon>
        <taxon>Cytophagales</taxon>
        <taxon>Rhodocytophagaceae</taxon>
        <taxon>Rhodocytophaga</taxon>
    </lineage>
</organism>
<comment type="caution">
    <text evidence="3">The sequence shown here is derived from an EMBL/GenBank/DDBJ whole genome shotgun (WGS) entry which is preliminary data.</text>
</comment>
<proteinExistence type="predicted"/>
<reference evidence="3" key="1">
    <citation type="submission" date="2023-07" db="EMBL/GenBank/DDBJ databases">
        <title>The genome sequence of Rhodocytophaga aerolata KACC 12507.</title>
        <authorList>
            <person name="Zhang X."/>
        </authorList>
    </citation>
    <scope>NUCLEOTIDE SEQUENCE</scope>
    <source>
        <strain evidence="3">KACC 12507</strain>
    </source>
</reference>
<dbReference type="Proteomes" id="UP001168528">
    <property type="component" value="Unassembled WGS sequence"/>
</dbReference>
<feature type="domain" description="Transposase IS204/IS1001/IS1096/IS1165 DDE" evidence="1">
    <location>
        <begin position="139"/>
        <end position="288"/>
    </location>
</feature>
<dbReference type="PANTHER" id="PTHR33498">
    <property type="entry name" value="TRANSPOSASE FOR INSERTION SEQUENCE ELEMENT IS1557"/>
    <property type="match status" value="1"/>
</dbReference>
<accession>A0ABT8RHR0</accession>
<keyword evidence="4" id="KW-1185">Reference proteome</keyword>
<name>A0ABT8RHR0_9BACT</name>
<feature type="domain" description="Transposase IS204/IS1001/IS1096/IS1165 zinc-finger" evidence="2">
    <location>
        <begin position="18"/>
        <end position="61"/>
    </location>
</feature>
<dbReference type="RefSeq" id="WP_302042055.1">
    <property type="nucleotide sequence ID" value="NZ_JAUKPO010000050.1"/>
</dbReference>
<evidence type="ECO:0000313" key="3">
    <source>
        <dbReference type="EMBL" id="MDO1451256.1"/>
    </source>
</evidence>
<evidence type="ECO:0000313" key="4">
    <source>
        <dbReference type="Proteomes" id="UP001168528"/>
    </source>
</evidence>
<dbReference type="InterPro" id="IPR029261">
    <property type="entry name" value="Transposase_Znf"/>
</dbReference>
<dbReference type="Pfam" id="PF14690">
    <property type="entry name" value="Zn_ribbon_ISL3"/>
    <property type="match status" value="1"/>
</dbReference>
<evidence type="ECO:0000259" key="1">
    <source>
        <dbReference type="Pfam" id="PF01610"/>
    </source>
</evidence>
<dbReference type="PANTHER" id="PTHR33498:SF1">
    <property type="entry name" value="TRANSPOSASE FOR INSERTION SEQUENCE ELEMENT IS1557"/>
    <property type="match status" value="1"/>
</dbReference>
<dbReference type="InterPro" id="IPR002560">
    <property type="entry name" value="Transposase_DDE"/>
</dbReference>